<organism evidence="9 10">
    <name type="scientific">Pseudonocardia hierapolitana</name>
    <dbReference type="NCBI Taxonomy" id="1128676"/>
    <lineage>
        <taxon>Bacteria</taxon>
        <taxon>Bacillati</taxon>
        <taxon>Actinomycetota</taxon>
        <taxon>Actinomycetes</taxon>
        <taxon>Pseudonocardiales</taxon>
        <taxon>Pseudonocardiaceae</taxon>
        <taxon>Pseudonocardia</taxon>
    </lineage>
</organism>
<evidence type="ECO:0000256" key="4">
    <source>
        <dbReference type="ARBA" id="ARBA00022692"/>
    </source>
</evidence>
<comment type="subcellular location">
    <subcellularLocation>
        <location evidence="1 7">Cell membrane</location>
        <topology evidence="1 7">Multi-pass membrane protein</topology>
    </subcellularLocation>
</comment>
<dbReference type="EMBL" id="VIWU01000001">
    <property type="protein sequence ID" value="TWF80654.1"/>
    <property type="molecule type" value="Genomic_DNA"/>
</dbReference>
<dbReference type="PANTHER" id="PTHR30151:SF0">
    <property type="entry name" value="ABC TRANSPORTER PERMEASE PROTEIN MJ0413-RELATED"/>
    <property type="match status" value="1"/>
</dbReference>
<feature type="transmembrane region" description="Helical" evidence="7">
    <location>
        <begin position="213"/>
        <end position="230"/>
    </location>
</feature>
<keyword evidence="5 7" id="KW-1133">Transmembrane helix</keyword>
<dbReference type="GO" id="GO:0005886">
    <property type="term" value="C:plasma membrane"/>
    <property type="evidence" value="ECO:0007669"/>
    <property type="project" value="UniProtKB-SubCell"/>
</dbReference>
<feature type="transmembrane region" description="Helical" evidence="7">
    <location>
        <begin position="92"/>
        <end position="112"/>
    </location>
</feature>
<evidence type="ECO:0000256" key="1">
    <source>
        <dbReference type="ARBA" id="ARBA00004651"/>
    </source>
</evidence>
<dbReference type="Gene3D" id="1.10.3720.10">
    <property type="entry name" value="MetI-like"/>
    <property type="match status" value="1"/>
</dbReference>
<evidence type="ECO:0000259" key="8">
    <source>
        <dbReference type="PROSITE" id="PS50928"/>
    </source>
</evidence>
<proteinExistence type="inferred from homology"/>
<feature type="transmembrane region" description="Helical" evidence="7">
    <location>
        <begin position="62"/>
        <end position="80"/>
    </location>
</feature>
<evidence type="ECO:0000313" key="10">
    <source>
        <dbReference type="Proteomes" id="UP000321261"/>
    </source>
</evidence>
<evidence type="ECO:0000256" key="3">
    <source>
        <dbReference type="ARBA" id="ARBA00022475"/>
    </source>
</evidence>
<dbReference type="AlphaFoldDB" id="A0A561T0L3"/>
<evidence type="ECO:0000256" key="7">
    <source>
        <dbReference type="RuleBase" id="RU363032"/>
    </source>
</evidence>
<dbReference type="CDD" id="cd06261">
    <property type="entry name" value="TM_PBP2"/>
    <property type="match status" value="1"/>
</dbReference>
<keyword evidence="4 7" id="KW-0812">Transmembrane</keyword>
<dbReference type="OrthoDB" id="3173654at2"/>
<protein>
    <submittedName>
        <fullName evidence="9">ABC-type nitrate/sulfonate/bicarbonate transport system permease component</fullName>
    </submittedName>
</protein>
<feature type="transmembrane region" description="Helical" evidence="7">
    <location>
        <begin position="118"/>
        <end position="139"/>
    </location>
</feature>
<dbReference type="RefSeq" id="WP_147259298.1">
    <property type="nucleotide sequence ID" value="NZ_VIWU01000001.1"/>
</dbReference>
<keyword evidence="3" id="KW-1003">Cell membrane</keyword>
<comment type="similarity">
    <text evidence="7">Belongs to the binding-protein-dependent transport system permease family.</text>
</comment>
<keyword evidence="6 7" id="KW-0472">Membrane</keyword>
<keyword evidence="2 7" id="KW-0813">Transport</keyword>
<keyword evidence="10" id="KW-1185">Reference proteome</keyword>
<feature type="transmembrane region" description="Helical" evidence="7">
    <location>
        <begin position="183"/>
        <end position="206"/>
    </location>
</feature>
<evidence type="ECO:0000256" key="5">
    <source>
        <dbReference type="ARBA" id="ARBA00022989"/>
    </source>
</evidence>
<dbReference type="InterPro" id="IPR000515">
    <property type="entry name" value="MetI-like"/>
</dbReference>
<dbReference type="GO" id="GO:0055085">
    <property type="term" value="P:transmembrane transport"/>
    <property type="evidence" value="ECO:0007669"/>
    <property type="project" value="InterPro"/>
</dbReference>
<evidence type="ECO:0000313" key="9">
    <source>
        <dbReference type="EMBL" id="TWF80654.1"/>
    </source>
</evidence>
<feature type="domain" description="ABC transmembrane type-1" evidence="8">
    <location>
        <begin position="54"/>
        <end position="232"/>
    </location>
</feature>
<name>A0A561T0L3_9PSEU</name>
<reference evidence="9 10" key="1">
    <citation type="submission" date="2019-06" db="EMBL/GenBank/DDBJ databases">
        <title>Sequencing the genomes of 1000 actinobacteria strains.</title>
        <authorList>
            <person name="Klenk H.-P."/>
        </authorList>
    </citation>
    <scope>NUCLEOTIDE SEQUENCE [LARGE SCALE GENOMIC DNA]</scope>
    <source>
        <strain evidence="9 10">DSM 45671</strain>
    </source>
</reference>
<evidence type="ECO:0000256" key="6">
    <source>
        <dbReference type="ARBA" id="ARBA00023136"/>
    </source>
</evidence>
<dbReference type="Proteomes" id="UP000321261">
    <property type="component" value="Unassembled WGS sequence"/>
</dbReference>
<sequence length="249" mass="26807">MRALLHRWAVLVVAVALWEPAARAGDSPFFPPPSAIAVALWEKLWHSDLAVAHILPGVGRMLAGWAIAAVFGVVAGLALGRSGVVLQYLSPLFAFVRAVPPPLLVPLFLVLFDLGTPMQLATIVVGVIWPVLLSSIDGATSVHPVQVETARVLRLRPTEWWLRVVLPAAAPKVMAGLRVSLSLALILMVISELVGATNGLGFQLALAQRRFDFLTMWTVVVLLGVLGYAFNSGLVAVESRVLHWQQRGS</sequence>
<comment type="caution">
    <text evidence="9">The sequence shown here is derived from an EMBL/GenBank/DDBJ whole genome shotgun (WGS) entry which is preliminary data.</text>
</comment>
<evidence type="ECO:0000256" key="2">
    <source>
        <dbReference type="ARBA" id="ARBA00022448"/>
    </source>
</evidence>
<dbReference type="PANTHER" id="PTHR30151">
    <property type="entry name" value="ALKANE SULFONATE ABC TRANSPORTER-RELATED, MEMBRANE SUBUNIT"/>
    <property type="match status" value="1"/>
</dbReference>
<gene>
    <name evidence="9" type="ORF">FHX44_116597</name>
</gene>
<dbReference type="PROSITE" id="PS50928">
    <property type="entry name" value="ABC_TM1"/>
    <property type="match status" value="1"/>
</dbReference>
<accession>A0A561T0L3</accession>
<dbReference type="Pfam" id="PF00528">
    <property type="entry name" value="BPD_transp_1"/>
    <property type="match status" value="1"/>
</dbReference>
<dbReference type="SUPFAM" id="SSF161098">
    <property type="entry name" value="MetI-like"/>
    <property type="match status" value="1"/>
</dbReference>
<dbReference type="InterPro" id="IPR035906">
    <property type="entry name" value="MetI-like_sf"/>
</dbReference>